<evidence type="ECO:0000256" key="8">
    <source>
        <dbReference type="ARBA" id="ARBA00031737"/>
    </source>
</evidence>
<sequence length="266" mass="29559">MALLTAEDVHWKQFQATKFREGYDQEEVDEFLDEVVETIATLQDQNASLKSELDEVRQQAAAGGVVAPSDSGEETAALKAQLETANAQIAEMQTQVQQYQAAAAEGDPQAGEQIQALQAHLAQTQQEAQAALAQSQAETQQAEAEIEQLREQLAQAEQNSQAASQSSAEQPEDATSMLALAQRVHDEYVRNGQQEADQILEDSRLKGDQIVREANDERRRVLEQLESERADLESRVDDLKAFENDYRQKVREHLQSLIGQLDAQEA</sequence>
<reference evidence="11 13" key="1">
    <citation type="submission" date="2016-01" db="EMBL/GenBank/DDBJ databases">
        <authorList>
            <person name="Mitreva M."/>
            <person name="Pepin K.H."/>
            <person name="Mihindukulasuriya K.A."/>
            <person name="Fulton R."/>
            <person name="Fronick C."/>
            <person name="O'Laughlin M."/>
            <person name="Miner T."/>
            <person name="Herter B."/>
            <person name="Rosa B.A."/>
            <person name="Cordes M."/>
            <person name="Tomlinson C."/>
            <person name="Wollam A."/>
            <person name="Palsikar V.B."/>
            <person name="Mardis E.R."/>
            <person name="Wilson R.K."/>
        </authorList>
    </citation>
    <scope>NUCLEOTIDE SEQUENCE [LARGE SCALE GENOMIC DNA]</scope>
    <source>
        <strain evidence="11 13">DNF00696</strain>
    </source>
</reference>
<dbReference type="Gene3D" id="6.10.250.660">
    <property type="match status" value="1"/>
</dbReference>
<keyword evidence="6 9" id="KW-0175">Coiled coil</keyword>
<comment type="caution">
    <text evidence="11">The sequence shown here is derived from an EMBL/GenBank/DDBJ whole genome shotgun (WGS) entry which is preliminary data.</text>
</comment>
<comment type="similarity">
    <text evidence="2">Belongs to the DivIVA family.</text>
</comment>
<dbReference type="PANTHER" id="PTHR35794:SF2">
    <property type="entry name" value="CELL DIVISION PROTEIN DIVIVA"/>
    <property type="match status" value="1"/>
</dbReference>
<evidence type="ECO:0000256" key="1">
    <source>
        <dbReference type="ARBA" id="ARBA00004496"/>
    </source>
</evidence>
<evidence type="ECO:0000256" key="9">
    <source>
        <dbReference type="SAM" id="Coils"/>
    </source>
</evidence>
<evidence type="ECO:0000256" key="10">
    <source>
        <dbReference type="SAM" id="MobiDB-lite"/>
    </source>
</evidence>
<evidence type="ECO:0000313" key="14">
    <source>
        <dbReference type="Proteomes" id="UP000243201"/>
    </source>
</evidence>
<evidence type="ECO:0000256" key="7">
    <source>
        <dbReference type="ARBA" id="ARBA00023306"/>
    </source>
</evidence>
<evidence type="ECO:0000313" key="13">
    <source>
        <dbReference type="Proteomes" id="UP000070572"/>
    </source>
</evidence>
<dbReference type="GO" id="GO:0005737">
    <property type="term" value="C:cytoplasm"/>
    <property type="evidence" value="ECO:0007669"/>
    <property type="project" value="UniProtKB-SubCell"/>
</dbReference>
<organism evidence="11 13">
    <name type="scientific">Varibaculum cambriense</name>
    <dbReference type="NCBI Taxonomy" id="184870"/>
    <lineage>
        <taxon>Bacteria</taxon>
        <taxon>Bacillati</taxon>
        <taxon>Actinomycetota</taxon>
        <taxon>Actinomycetes</taxon>
        <taxon>Actinomycetales</taxon>
        <taxon>Actinomycetaceae</taxon>
        <taxon>Varibaculum</taxon>
    </lineage>
</organism>
<reference evidence="12 14" key="2">
    <citation type="submission" date="2017-09" db="EMBL/GenBank/DDBJ databases">
        <title>Bacterial strain isolated from the female urinary microbiota.</title>
        <authorList>
            <person name="Thomas-White K."/>
            <person name="Kumar N."/>
            <person name="Forster S."/>
            <person name="Putonti C."/>
            <person name="Lawley T."/>
            <person name="Wolfe A.J."/>
        </authorList>
    </citation>
    <scope>NUCLEOTIDE SEQUENCE [LARGE SCALE GENOMIC DNA]</scope>
    <source>
        <strain evidence="12 14">UMB0744</strain>
    </source>
</reference>
<gene>
    <name evidence="12" type="ORF">CJ240_02155</name>
    <name evidence="11" type="ORF">HMPREF1862_01080</name>
</gene>
<evidence type="ECO:0000313" key="12">
    <source>
        <dbReference type="EMBL" id="PMB90560.1"/>
    </source>
</evidence>
<dbReference type="InterPro" id="IPR019933">
    <property type="entry name" value="DivIVA_domain"/>
</dbReference>
<proteinExistence type="inferred from homology"/>
<dbReference type="AlphaFoldDB" id="A0AB34X145"/>
<feature type="region of interest" description="Disordered" evidence="10">
    <location>
        <begin position="153"/>
        <end position="174"/>
    </location>
</feature>
<name>A0AB34X145_9ACTO</name>
<dbReference type="EMBL" id="LSDN01000014">
    <property type="protein sequence ID" value="KXB80773.1"/>
    <property type="molecule type" value="Genomic_DNA"/>
</dbReference>
<evidence type="ECO:0000256" key="3">
    <source>
        <dbReference type="ARBA" id="ARBA00018787"/>
    </source>
</evidence>
<dbReference type="EMBL" id="PNGC01000001">
    <property type="protein sequence ID" value="PMB90560.1"/>
    <property type="molecule type" value="Genomic_DNA"/>
</dbReference>
<dbReference type="NCBIfam" id="TIGR03544">
    <property type="entry name" value="DivI1A_domain"/>
    <property type="match status" value="1"/>
</dbReference>
<evidence type="ECO:0000256" key="2">
    <source>
        <dbReference type="ARBA" id="ARBA00009008"/>
    </source>
</evidence>
<keyword evidence="7" id="KW-0131">Cell cycle</keyword>
<dbReference type="RefSeq" id="WP_060920444.1">
    <property type="nucleotide sequence ID" value="NZ_CAUPGC010000001.1"/>
</dbReference>
<feature type="compositionally biased region" description="Low complexity" evidence="10">
    <location>
        <begin position="153"/>
        <end position="169"/>
    </location>
</feature>
<evidence type="ECO:0000256" key="6">
    <source>
        <dbReference type="ARBA" id="ARBA00023054"/>
    </source>
</evidence>
<feature type="coiled-coil region" evidence="9">
    <location>
        <begin position="211"/>
        <end position="242"/>
    </location>
</feature>
<keyword evidence="14" id="KW-1185">Reference proteome</keyword>
<keyword evidence="5" id="KW-0132">Cell division</keyword>
<keyword evidence="4" id="KW-0963">Cytoplasm</keyword>
<dbReference type="Pfam" id="PF05103">
    <property type="entry name" value="DivIVA"/>
    <property type="match status" value="1"/>
</dbReference>
<protein>
    <recommendedName>
        <fullName evidence="3">Cell wall synthesis protein Wag31</fullName>
    </recommendedName>
    <alternativeName>
        <fullName evidence="8">Antigen 84</fullName>
    </alternativeName>
</protein>
<dbReference type="GO" id="GO:0051301">
    <property type="term" value="P:cell division"/>
    <property type="evidence" value="ECO:0007669"/>
    <property type="project" value="UniProtKB-KW"/>
</dbReference>
<evidence type="ECO:0000256" key="4">
    <source>
        <dbReference type="ARBA" id="ARBA00022490"/>
    </source>
</evidence>
<comment type="subcellular location">
    <subcellularLocation>
        <location evidence="1">Cytoplasm</location>
    </subcellularLocation>
</comment>
<dbReference type="Proteomes" id="UP000070572">
    <property type="component" value="Unassembled WGS sequence"/>
</dbReference>
<evidence type="ECO:0000313" key="11">
    <source>
        <dbReference type="EMBL" id="KXB80773.1"/>
    </source>
</evidence>
<dbReference type="InterPro" id="IPR007793">
    <property type="entry name" value="DivIVA_fam"/>
</dbReference>
<evidence type="ECO:0000256" key="5">
    <source>
        <dbReference type="ARBA" id="ARBA00022618"/>
    </source>
</evidence>
<dbReference type="PANTHER" id="PTHR35794">
    <property type="entry name" value="CELL DIVISION PROTEIN DIVIVA"/>
    <property type="match status" value="1"/>
</dbReference>
<dbReference type="Proteomes" id="UP000243201">
    <property type="component" value="Unassembled WGS sequence"/>
</dbReference>
<accession>A0AB34X145</accession>